<dbReference type="InterPro" id="IPR046496">
    <property type="entry name" value="DUF6589"/>
</dbReference>
<dbReference type="Pfam" id="PF20231">
    <property type="entry name" value="DUF6589"/>
    <property type="match status" value="1"/>
</dbReference>
<evidence type="ECO:0000313" key="2">
    <source>
        <dbReference type="EnsemblMetazoa" id="CLYHEMP019874.1"/>
    </source>
</evidence>
<sequence>MTVYCAESMNLPIMVLFTKSHLEPSSQVKYESNDDDDDDMCNYQTSFMQLAMVIYNFHDAISEGDGDRILRQWKFMLLFYKADDPHSSKYCVEAFYLLIQYYALLAPQTAERLIWNRFSKSVHGPGENIPLDMALEHFNKILKNGIRNMGPNNSSQKAVDRFCKALVIALNINKAILENFD</sequence>
<dbReference type="OrthoDB" id="5983755at2759"/>
<organism evidence="2 3">
    <name type="scientific">Clytia hemisphaerica</name>
    <dbReference type="NCBI Taxonomy" id="252671"/>
    <lineage>
        <taxon>Eukaryota</taxon>
        <taxon>Metazoa</taxon>
        <taxon>Cnidaria</taxon>
        <taxon>Hydrozoa</taxon>
        <taxon>Hydroidolina</taxon>
        <taxon>Leptothecata</taxon>
        <taxon>Obeliida</taxon>
        <taxon>Clytiidae</taxon>
        <taxon>Clytia</taxon>
    </lineage>
</organism>
<accession>A0A7M5X9Y8</accession>
<dbReference type="EnsemblMetazoa" id="CLYHEMT019874.1">
    <property type="protein sequence ID" value="CLYHEMP019874.1"/>
    <property type="gene ID" value="CLYHEMG019874"/>
</dbReference>
<proteinExistence type="predicted"/>
<dbReference type="AlphaFoldDB" id="A0A7M5X9Y8"/>
<reference evidence="2" key="1">
    <citation type="submission" date="2021-01" db="UniProtKB">
        <authorList>
            <consortium name="EnsemblMetazoa"/>
        </authorList>
    </citation>
    <scope>IDENTIFICATION</scope>
</reference>
<evidence type="ECO:0000259" key="1">
    <source>
        <dbReference type="Pfam" id="PF20231"/>
    </source>
</evidence>
<evidence type="ECO:0000313" key="3">
    <source>
        <dbReference type="Proteomes" id="UP000594262"/>
    </source>
</evidence>
<protein>
    <recommendedName>
        <fullName evidence="1">DUF6589 domain-containing protein</fullName>
    </recommendedName>
</protein>
<dbReference type="Proteomes" id="UP000594262">
    <property type="component" value="Unplaced"/>
</dbReference>
<name>A0A7M5X9Y8_9CNID</name>
<feature type="domain" description="DUF6589" evidence="1">
    <location>
        <begin position="29"/>
        <end position="180"/>
    </location>
</feature>
<keyword evidence="3" id="KW-1185">Reference proteome</keyword>